<sequence>MQVITLEVPELGNRSHLVHDGTVALVVDPPRDPAAVEAAAEQAGVEIAAVADTHVHNDYVSGALGLARRHGADYLLAADERVDFERVGVRGGEQVRVGALDVLVVDTPGHTRHHQSFVASQDGGRAAAFSGGSLLLGTVGRTDLVDEHLTEALARAQWASARTLGALPDDTHLHPTHGFGSFCAGSTSAAGTCSGAATIGDEREANPALVLERDAFVRELLAGFGPIPSYYQHMAPLNRAGAGRGAARPAHPLSADELDAAVRRGAWVVDLRARRDFAHAHLPGTVSVEYGTQFATYVGWLVPWQHELVLLTDAAPDLGPALRDLAAIGIEGAGAHVLTSPAELAGTYRRTDWAGFLEAATAPRVVVDVRQRDEFEDGHLPDAIHLPVQDVEVAADSLPAGELWVHCRSGYRAGIAASLLHRTGRSVVHVDDAWERVGELAIPTTTAA</sequence>
<evidence type="ECO:0000313" key="3">
    <source>
        <dbReference type="Proteomes" id="UP000523955"/>
    </source>
</evidence>
<dbReference type="InterPro" id="IPR036866">
    <property type="entry name" value="RibonucZ/Hydroxyglut_hydro"/>
</dbReference>
<dbReference type="PANTHER" id="PTHR43084">
    <property type="entry name" value="PERSULFIDE DIOXYGENASE ETHE1"/>
    <property type="match status" value="1"/>
</dbReference>
<dbReference type="AlphaFoldDB" id="A0A7X0RDY7"/>
<protein>
    <submittedName>
        <fullName evidence="2">MBL fold metallo-hydrolase</fullName>
    </submittedName>
</protein>
<organism evidence="2 3">
    <name type="scientific">Nocardioides luti</name>
    <dbReference type="NCBI Taxonomy" id="2761101"/>
    <lineage>
        <taxon>Bacteria</taxon>
        <taxon>Bacillati</taxon>
        <taxon>Actinomycetota</taxon>
        <taxon>Actinomycetes</taxon>
        <taxon>Propionibacteriales</taxon>
        <taxon>Nocardioidaceae</taxon>
        <taxon>Nocardioides</taxon>
    </lineage>
</organism>
<dbReference type="SUPFAM" id="SSF52821">
    <property type="entry name" value="Rhodanese/Cell cycle control phosphatase"/>
    <property type="match status" value="2"/>
</dbReference>
<dbReference type="InterPro" id="IPR051682">
    <property type="entry name" value="Mito_Persulfide_Diox"/>
</dbReference>
<accession>A0A7X0RDY7</accession>
<name>A0A7X0RDY7_9ACTN</name>
<proteinExistence type="predicted"/>
<feature type="domain" description="Rhodanese" evidence="1">
    <location>
        <begin position="360"/>
        <end position="446"/>
    </location>
</feature>
<dbReference type="PROSITE" id="PS50206">
    <property type="entry name" value="RHODANESE_3"/>
    <property type="match status" value="1"/>
</dbReference>
<dbReference type="CDD" id="cd00158">
    <property type="entry name" value="RHOD"/>
    <property type="match status" value="1"/>
</dbReference>
<comment type="caution">
    <text evidence="2">The sequence shown here is derived from an EMBL/GenBank/DDBJ whole genome shotgun (WGS) entry which is preliminary data.</text>
</comment>
<keyword evidence="2" id="KW-0378">Hydrolase</keyword>
<dbReference type="GO" id="GO:0070813">
    <property type="term" value="P:hydrogen sulfide metabolic process"/>
    <property type="evidence" value="ECO:0007669"/>
    <property type="project" value="TreeGrafter"/>
</dbReference>
<keyword evidence="3" id="KW-1185">Reference proteome</keyword>
<dbReference type="EMBL" id="JACKXE010000001">
    <property type="protein sequence ID" value="MBB6626529.1"/>
    <property type="molecule type" value="Genomic_DNA"/>
</dbReference>
<dbReference type="SMART" id="SM00450">
    <property type="entry name" value="RHOD"/>
    <property type="match status" value="1"/>
</dbReference>
<dbReference type="Pfam" id="PF00581">
    <property type="entry name" value="Rhodanese"/>
    <property type="match status" value="1"/>
</dbReference>
<dbReference type="GO" id="GO:0006749">
    <property type="term" value="P:glutathione metabolic process"/>
    <property type="evidence" value="ECO:0007669"/>
    <property type="project" value="TreeGrafter"/>
</dbReference>
<dbReference type="Gene3D" id="3.60.15.10">
    <property type="entry name" value="Ribonuclease Z/Hydroxyacylglutathione hydrolase-like"/>
    <property type="match status" value="1"/>
</dbReference>
<dbReference type="SUPFAM" id="SSF56281">
    <property type="entry name" value="Metallo-hydrolase/oxidoreductase"/>
    <property type="match status" value="1"/>
</dbReference>
<dbReference type="GO" id="GO:0050313">
    <property type="term" value="F:sulfur dioxygenase activity"/>
    <property type="evidence" value="ECO:0007669"/>
    <property type="project" value="TreeGrafter"/>
</dbReference>
<evidence type="ECO:0000313" key="2">
    <source>
        <dbReference type="EMBL" id="MBB6626529.1"/>
    </source>
</evidence>
<dbReference type="GO" id="GO:0016787">
    <property type="term" value="F:hydrolase activity"/>
    <property type="evidence" value="ECO:0007669"/>
    <property type="project" value="UniProtKB-KW"/>
</dbReference>
<dbReference type="Gene3D" id="3.40.250.10">
    <property type="entry name" value="Rhodanese-like domain"/>
    <property type="match status" value="2"/>
</dbReference>
<dbReference type="InterPro" id="IPR036873">
    <property type="entry name" value="Rhodanese-like_dom_sf"/>
</dbReference>
<dbReference type="SMART" id="SM00849">
    <property type="entry name" value="Lactamase_B"/>
    <property type="match status" value="1"/>
</dbReference>
<reference evidence="2 3" key="1">
    <citation type="submission" date="2020-08" db="EMBL/GenBank/DDBJ databases">
        <authorList>
            <person name="Seo M.-J."/>
        </authorList>
    </citation>
    <scope>NUCLEOTIDE SEQUENCE [LARGE SCALE GENOMIC DNA]</scope>
    <source>
        <strain evidence="2 3">KIGAM211</strain>
    </source>
</reference>
<dbReference type="Proteomes" id="UP000523955">
    <property type="component" value="Unassembled WGS sequence"/>
</dbReference>
<dbReference type="InterPro" id="IPR001279">
    <property type="entry name" value="Metallo-B-lactamas"/>
</dbReference>
<evidence type="ECO:0000259" key="1">
    <source>
        <dbReference type="PROSITE" id="PS50206"/>
    </source>
</evidence>
<gene>
    <name evidence="2" type="ORF">H5V45_04245</name>
</gene>
<dbReference type="PANTHER" id="PTHR43084:SF1">
    <property type="entry name" value="PERSULFIDE DIOXYGENASE ETHE1, MITOCHONDRIAL"/>
    <property type="match status" value="1"/>
</dbReference>
<dbReference type="InterPro" id="IPR001763">
    <property type="entry name" value="Rhodanese-like_dom"/>
</dbReference>